<dbReference type="Gene3D" id="2.40.170.20">
    <property type="entry name" value="TonB-dependent receptor, beta-barrel domain"/>
    <property type="match status" value="1"/>
</dbReference>
<dbReference type="eggNOG" id="COG4771">
    <property type="taxonomic scope" value="Bacteria"/>
</dbReference>
<dbReference type="PATRIC" id="fig|1123269.5.peg.3141"/>
<organism evidence="10 11">
    <name type="scientific">Sphingomonas sanxanigenens DSM 19645 = NX02</name>
    <dbReference type="NCBI Taxonomy" id="1123269"/>
    <lineage>
        <taxon>Bacteria</taxon>
        <taxon>Pseudomonadati</taxon>
        <taxon>Pseudomonadota</taxon>
        <taxon>Alphaproteobacteria</taxon>
        <taxon>Sphingomonadales</taxon>
        <taxon>Sphingomonadaceae</taxon>
        <taxon>Sphingomonas</taxon>
    </lineage>
</organism>
<gene>
    <name evidence="10" type="ORF">NX02_16055</name>
</gene>
<protein>
    <recommendedName>
        <fullName evidence="12">TonB-denpendent receptor</fullName>
    </recommendedName>
</protein>
<dbReference type="Proteomes" id="UP000018851">
    <property type="component" value="Chromosome"/>
</dbReference>
<feature type="chain" id="PRO_5004785096" description="TonB-denpendent receptor" evidence="7">
    <location>
        <begin position="22"/>
        <end position="907"/>
    </location>
</feature>
<dbReference type="InterPro" id="IPR000531">
    <property type="entry name" value="Beta-barrel_TonB"/>
</dbReference>
<evidence type="ECO:0000256" key="5">
    <source>
        <dbReference type="ARBA" id="ARBA00023237"/>
    </source>
</evidence>
<dbReference type="SUPFAM" id="SSF56935">
    <property type="entry name" value="Porins"/>
    <property type="match status" value="1"/>
</dbReference>
<sequence>MMGFSCEIARFALGVALAASAGECFAQANAESPPARAQPPQPAQATGAGADIVVTGIRATQAEEIDIKRRSDQIVDSIVAEDIGKLPDQNVAESLERVSGVQVRRGIDEASDISIRGLRQNRLEFNGRTLISPYGRGPDGPDDGAYNVLTLIPSELVARMDVTKLPSASAIEGSLGGTVNILTRRASAKDDLFVGGSLQLVYKDKADDFSYRATGLITKSFMDGKLGLSLGVNYQKLNIVQDSTDSFNGWREVPDTFSSNPAVRDPNGDGTNIFYFNDIRYQRLEEKRSKLGVTAGITFTPGSDFDLYADFLYAHAETDRNRRWLSVPLSGSGSAYSNLVVSENENIVAGTVRAAVQGNGERISLPTDIYSGAFGGRWQAGDRIELSAEVSYTKGTQDYQQSYLRADTRSTYQIGFDFRDTDVPSISLPSNLSLTDPALYIYRTSFDNLFVYTSDEITGRVDLDFDVGGPFLRSIEAGVRYSKISTGRATYRDQSTFPASGAGAFAVGGFPDNYETVAFDGLLGSASGSFPDSFLVATPEFGDLAGVCRVFRPDCTPEAYDPTSSYTLDEPIYAAYAQANVESTLFGLPMSGNAGLRYVRTEVHAAGAFGIRGAADPGSFDPVDIKLRYDDWLPSAALRLEVTPDLLFRLGAARVMARPNTRDLSPSFSITTSGGGSGGNPALEPFRVNQFDAALEWYPGRGSLVSVALFYKDVESFIYTRLVEEVLPGLDADVTDDDPETPYRINRTFNGDGATIKGFEAQVKQPFRFLPRPFDGLGISATYTYISSRSGIADLRTGADLPIEGLSKHSANLVAYYEKGPLGLRIAYSWRDRFLDKIGVNGDGVYYKAFETLSASFNYDLTGQVKFSLSGSNLLNAPIRKYGSFEEATNTYLENGRTFTAALRFSF</sequence>
<evidence type="ECO:0000256" key="1">
    <source>
        <dbReference type="ARBA" id="ARBA00004442"/>
    </source>
</evidence>
<comment type="similarity">
    <text evidence="6">Belongs to the TonB-dependent receptor family.</text>
</comment>
<dbReference type="InterPro" id="IPR037066">
    <property type="entry name" value="Plug_dom_sf"/>
</dbReference>
<dbReference type="NCBIfam" id="TIGR01782">
    <property type="entry name" value="TonB-Xanth-Caul"/>
    <property type="match status" value="1"/>
</dbReference>
<dbReference type="AlphaFoldDB" id="W0ACS4"/>
<keyword evidence="2 7" id="KW-0732">Signal</keyword>
<dbReference type="InterPro" id="IPR012910">
    <property type="entry name" value="Plug_dom"/>
</dbReference>
<evidence type="ECO:0008006" key="12">
    <source>
        <dbReference type="Google" id="ProtNLM"/>
    </source>
</evidence>
<dbReference type="EMBL" id="CP006644">
    <property type="protein sequence ID" value="AHE54891.1"/>
    <property type="molecule type" value="Genomic_DNA"/>
</dbReference>
<dbReference type="Gene3D" id="2.170.130.10">
    <property type="entry name" value="TonB-dependent receptor, plug domain"/>
    <property type="match status" value="1"/>
</dbReference>
<reference evidence="10 11" key="1">
    <citation type="submission" date="2013-07" db="EMBL/GenBank/DDBJ databases">
        <title>Completed genome of Sphingomonas sanxanigenens NX02.</title>
        <authorList>
            <person name="Ma T."/>
            <person name="Huang H."/>
            <person name="Wu M."/>
            <person name="Li X."/>
            <person name="Li G."/>
        </authorList>
    </citation>
    <scope>NUCLEOTIDE SEQUENCE [LARGE SCALE GENOMIC DNA]</scope>
    <source>
        <strain evidence="10 11">NX02</strain>
    </source>
</reference>
<dbReference type="STRING" id="1123269.NX02_16055"/>
<dbReference type="PANTHER" id="PTHR40980">
    <property type="entry name" value="PLUG DOMAIN-CONTAINING PROTEIN"/>
    <property type="match status" value="1"/>
</dbReference>
<evidence type="ECO:0000256" key="6">
    <source>
        <dbReference type="RuleBase" id="RU003357"/>
    </source>
</evidence>
<evidence type="ECO:0000256" key="4">
    <source>
        <dbReference type="ARBA" id="ARBA00023136"/>
    </source>
</evidence>
<feature type="signal peptide" evidence="7">
    <location>
        <begin position="1"/>
        <end position="21"/>
    </location>
</feature>
<proteinExistence type="inferred from homology"/>
<dbReference type="Pfam" id="PF00593">
    <property type="entry name" value="TonB_dep_Rec_b-barrel"/>
    <property type="match status" value="1"/>
</dbReference>
<evidence type="ECO:0000259" key="9">
    <source>
        <dbReference type="Pfam" id="PF07715"/>
    </source>
</evidence>
<evidence type="ECO:0000256" key="2">
    <source>
        <dbReference type="ARBA" id="ARBA00022729"/>
    </source>
</evidence>
<dbReference type="RefSeq" id="WP_025293089.1">
    <property type="nucleotide sequence ID" value="NZ_CP006644.1"/>
</dbReference>
<evidence type="ECO:0000256" key="7">
    <source>
        <dbReference type="SAM" id="SignalP"/>
    </source>
</evidence>
<dbReference type="KEGG" id="ssan:NX02_16055"/>
<dbReference type="InterPro" id="IPR010917">
    <property type="entry name" value="TonB_rcpt_CS"/>
</dbReference>
<dbReference type="HOGENOM" id="CLU_006935_2_0_5"/>
<name>W0ACS4_9SPHN</name>
<evidence type="ECO:0000313" key="10">
    <source>
        <dbReference type="EMBL" id="AHE54891.1"/>
    </source>
</evidence>
<evidence type="ECO:0000259" key="8">
    <source>
        <dbReference type="Pfam" id="PF00593"/>
    </source>
</evidence>
<dbReference type="eggNOG" id="COG1629">
    <property type="taxonomic scope" value="Bacteria"/>
</dbReference>
<keyword evidence="3 6" id="KW-0798">TonB box</keyword>
<keyword evidence="4 6" id="KW-0472">Membrane</keyword>
<keyword evidence="5" id="KW-0998">Cell outer membrane</keyword>
<dbReference type="PANTHER" id="PTHR40980:SF3">
    <property type="entry name" value="TONB-DEPENDENT RECEPTOR-LIKE BETA-BARREL DOMAIN-CONTAINING PROTEIN"/>
    <property type="match status" value="1"/>
</dbReference>
<feature type="domain" description="TonB-dependent receptor plug" evidence="9">
    <location>
        <begin position="68"/>
        <end position="177"/>
    </location>
</feature>
<evidence type="ECO:0000256" key="3">
    <source>
        <dbReference type="ARBA" id="ARBA00023077"/>
    </source>
</evidence>
<comment type="subcellular location">
    <subcellularLocation>
        <location evidence="1 6">Cell outer membrane</location>
    </subcellularLocation>
</comment>
<dbReference type="InterPro" id="IPR036942">
    <property type="entry name" value="Beta-barrel_TonB_sf"/>
</dbReference>
<dbReference type="PROSITE" id="PS01156">
    <property type="entry name" value="TONB_DEPENDENT_REC_2"/>
    <property type="match status" value="1"/>
</dbReference>
<dbReference type="CDD" id="cd01347">
    <property type="entry name" value="ligand_gated_channel"/>
    <property type="match status" value="1"/>
</dbReference>
<keyword evidence="11" id="KW-1185">Reference proteome</keyword>
<dbReference type="InterPro" id="IPR010104">
    <property type="entry name" value="TonB_rcpt_bac"/>
</dbReference>
<feature type="domain" description="TonB-dependent receptor-like beta-barrel" evidence="8">
    <location>
        <begin position="400"/>
        <end position="874"/>
    </location>
</feature>
<accession>W0ACS4</accession>
<evidence type="ECO:0000313" key="11">
    <source>
        <dbReference type="Proteomes" id="UP000018851"/>
    </source>
</evidence>
<dbReference type="Pfam" id="PF07715">
    <property type="entry name" value="Plug"/>
    <property type="match status" value="1"/>
</dbReference>
<dbReference type="GO" id="GO:0009279">
    <property type="term" value="C:cell outer membrane"/>
    <property type="evidence" value="ECO:0007669"/>
    <property type="project" value="UniProtKB-SubCell"/>
</dbReference>